<accession>A0ABN9UWQ7</accession>
<dbReference type="EMBL" id="CAUYUJ010016379">
    <property type="protein sequence ID" value="CAK0864584.1"/>
    <property type="molecule type" value="Genomic_DNA"/>
</dbReference>
<evidence type="ECO:0000256" key="1">
    <source>
        <dbReference type="SAM" id="MobiDB-lite"/>
    </source>
</evidence>
<comment type="caution">
    <text evidence="2">The sequence shown here is derived from an EMBL/GenBank/DDBJ whole genome shotgun (WGS) entry which is preliminary data.</text>
</comment>
<keyword evidence="3" id="KW-1185">Reference proteome</keyword>
<reference evidence="2" key="1">
    <citation type="submission" date="2023-10" db="EMBL/GenBank/DDBJ databases">
        <authorList>
            <person name="Chen Y."/>
            <person name="Shah S."/>
            <person name="Dougan E. K."/>
            <person name="Thang M."/>
            <person name="Chan C."/>
        </authorList>
    </citation>
    <scope>NUCLEOTIDE SEQUENCE [LARGE SCALE GENOMIC DNA]</scope>
</reference>
<evidence type="ECO:0000313" key="3">
    <source>
        <dbReference type="Proteomes" id="UP001189429"/>
    </source>
</evidence>
<dbReference type="Proteomes" id="UP001189429">
    <property type="component" value="Unassembled WGS sequence"/>
</dbReference>
<feature type="region of interest" description="Disordered" evidence="1">
    <location>
        <begin position="163"/>
        <end position="218"/>
    </location>
</feature>
<sequence length="218" mass="23528">RVSSSMSCLILHVTLPHTAPRCSFSSPLPCCLPWLRSVEEVLDHRRTLLALEASGPVALLEEWQRWASSPRHARGRLWTLSPASGGPGSCGGPAAARLRSALSRAQLAQARSRVREEARRRAQARRSAAEQRTSFRRRQLLRCLVGRAEAALAAAAHVARQRAVRRPGLQPAAAAAGRPRPHPTAKRRWASEAATGESSVGAARAKRACRPEARASGA</sequence>
<proteinExistence type="predicted"/>
<feature type="compositionally biased region" description="Basic residues" evidence="1">
    <location>
        <begin position="179"/>
        <end position="188"/>
    </location>
</feature>
<feature type="compositionally biased region" description="Basic and acidic residues" evidence="1">
    <location>
        <begin position="209"/>
        <end position="218"/>
    </location>
</feature>
<protein>
    <submittedName>
        <fullName evidence="2">Uncharacterized protein</fullName>
    </submittedName>
</protein>
<feature type="non-terminal residue" evidence="2">
    <location>
        <position position="1"/>
    </location>
</feature>
<evidence type="ECO:0000313" key="2">
    <source>
        <dbReference type="EMBL" id="CAK0864584.1"/>
    </source>
</evidence>
<name>A0ABN9UWQ7_9DINO</name>
<organism evidence="2 3">
    <name type="scientific">Prorocentrum cordatum</name>
    <dbReference type="NCBI Taxonomy" id="2364126"/>
    <lineage>
        <taxon>Eukaryota</taxon>
        <taxon>Sar</taxon>
        <taxon>Alveolata</taxon>
        <taxon>Dinophyceae</taxon>
        <taxon>Prorocentrales</taxon>
        <taxon>Prorocentraceae</taxon>
        <taxon>Prorocentrum</taxon>
    </lineage>
</organism>
<gene>
    <name evidence="2" type="ORF">PCOR1329_LOCUS52417</name>
</gene>
<feature type="compositionally biased region" description="Low complexity" evidence="1">
    <location>
        <begin position="166"/>
        <end position="178"/>
    </location>
</feature>
<feature type="non-terminal residue" evidence="2">
    <location>
        <position position="218"/>
    </location>
</feature>